<dbReference type="Gene3D" id="1.10.150.130">
    <property type="match status" value="1"/>
</dbReference>
<dbReference type="Proteomes" id="UP000823736">
    <property type="component" value="Unassembled WGS sequence"/>
</dbReference>
<comment type="caution">
    <text evidence="7">The sequence shown here is derived from an EMBL/GenBank/DDBJ whole genome shotgun (WGS) entry which is preliminary data.</text>
</comment>
<sequence>MMRPKIRGEHWAVICVDGLPSQTLHEFRSEIRNKANQKDRVGERTADTYERNVRRFIEYLADYRNKEPLDADTSDLRQFLRRCRRDGDKDNTIKTRRTSVSRFYGELPIMAEDGILPINVDDCPENPEEGYDATWAVGETEQEAQSGEEVQHLPPEDVKKLWENVPAPRVRNRLIIKLAYQTGMRATELCHIRHERDIDRGKREITVPAVTSKSDSRKVAYKDTLDPLLRRWIDGGLRDAVPYAGQSEYLFPTKQSERISRETLRTVVRQAADSAGLNHTVYTDKSGNVRTKVSTHTLRHSMAVNSLKAGVMNVRELQEFLGHSDLETTEKYLKIASDDATDAYRRNGGPPEDG</sequence>
<keyword evidence="2 4" id="KW-0238">DNA-binding</keyword>
<evidence type="ECO:0000256" key="4">
    <source>
        <dbReference type="PROSITE-ProRule" id="PRU01248"/>
    </source>
</evidence>
<dbReference type="PROSITE" id="PS51898">
    <property type="entry name" value="TYR_RECOMBINASE"/>
    <property type="match status" value="1"/>
</dbReference>
<feature type="domain" description="Core-binding (CB)" evidence="6">
    <location>
        <begin position="18"/>
        <end position="108"/>
    </location>
</feature>
<keyword evidence="3" id="KW-0233">DNA recombination</keyword>
<dbReference type="PANTHER" id="PTHR30349:SF41">
    <property type="entry name" value="INTEGRASE_RECOMBINASE PROTEIN MJ0367-RELATED"/>
    <property type="match status" value="1"/>
</dbReference>
<evidence type="ECO:0000256" key="1">
    <source>
        <dbReference type="ARBA" id="ARBA00022908"/>
    </source>
</evidence>
<keyword evidence="8" id="KW-1185">Reference proteome</keyword>
<evidence type="ECO:0000259" key="5">
    <source>
        <dbReference type="PROSITE" id="PS51898"/>
    </source>
</evidence>
<dbReference type="GO" id="GO:0003677">
    <property type="term" value="F:DNA binding"/>
    <property type="evidence" value="ECO:0007669"/>
    <property type="project" value="UniProtKB-UniRule"/>
</dbReference>
<dbReference type="PANTHER" id="PTHR30349">
    <property type="entry name" value="PHAGE INTEGRASE-RELATED"/>
    <property type="match status" value="1"/>
</dbReference>
<evidence type="ECO:0000313" key="7">
    <source>
        <dbReference type="EMBL" id="MBP1985851.1"/>
    </source>
</evidence>
<dbReference type="Pfam" id="PF00589">
    <property type="entry name" value="Phage_integrase"/>
    <property type="match status" value="1"/>
</dbReference>
<dbReference type="AlphaFoldDB" id="A0A8T4GRT1"/>
<dbReference type="EMBL" id="JAGGLC010000001">
    <property type="protein sequence ID" value="MBP1985851.1"/>
    <property type="molecule type" value="Genomic_DNA"/>
</dbReference>
<dbReference type="InterPro" id="IPR002104">
    <property type="entry name" value="Integrase_catalytic"/>
</dbReference>
<evidence type="ECO:0000256" key="2">
    <source>
        <dbReference type="ARBA" id="ARBA00023125"/>
    </source>
</evidence>
<reference evidence="7" key="1">
    <citation type="submission" date="2021-03" db="EMBL/GenBank/DDBJ databases">
        <title>Genomic Encyclopedia of Type Strains, Phase IV (KMG-IV): sequencing the most valuable type-strain genomes for metagenomic binning, comparative biology and taxonomic classification.</title>
        <authorList>
            <person name="Goeker M."/>
        </authorList>
    </citation>
    <scope>NUCLEOTIDE SEQUENCE</scope>
    <source>
        <strain evidence="7">DSM 26232</strain>
    </source>
</reference>
<dbReference type="CDD" id="cd00397">
    <property type="entry name" value="DNA_BRE_C"/>
    <property type="match status" value="1"/>
</dbReference>
<evidence type="ECO:0000256" key="3">
    <source>
        <dbReference type="ARBA" id="ARBA00023172"/>
    </source>
</evidence>
<keyword evidence="1" id="KW-0229">DNA integration</keyword>
<dbReference type="InterPro" id="IPR004107">
    <property type="entry name" value="Integrase_SAM-like_N"/>
</dbReference>
<dbReference type="PROSITE" id="PS51900">
    <property type="entry name" value="CB"/>
    <property type="match status" value="1"/>
</dbReference>
<dbReference type="Gene3D" id="1.10.443.10">
    <property type="entry name" value="Intergrase catalytic core"/>
    <property type="match status" value="1"/>
</dbReference>
<dbReference type="InterPro" id="IPR050090">
    <property type="entry name" value="Tyrosine_recombinase_XerCD"/>
</dbReference>
<evidence type="ECO:0000313" key="8">
    <source>
        <dbReference type="Proteomes" id="UP000823736"/>
    </source>
</evidence>
<dbReference type="RefSeq" id="WP_245334408.1">
    <property type="nucleotide sequence ID" value="NZ_JAGGLC010000001.1"/>
</dbReference>
<dbReference type="SUPFAM" id="SSF56349">
    <property type="entry name" value="DNA breaking-rejoining enzymes"/>
    <property type="match status" value="1"/>
</dbReference>
<protein>
    <submittedName>
        <fullName evidence="7">Integrase/recombinase XerD</fullName>
    </submittedName>
</protein>
<dbReference type="InterPro" id="IPR011010">
    <property type="entry name" value="DNA_brk_join_enz"/>
</dbReference>
<name>A0A8T4GRT1_9EURY</name>
<dbReference type="GO" id="GO:0015074">
    <property type="term" value="P:DNA integration"/>
    <property type="evidence" value="ECO:0007669"/>
    <property type="project" value="UniProtKB-KW"/>
</dbReference>
<dbReference type="Pfam" id="PF02899">
    <property type="entry name" value="Phage_int_SAM_1"/>
    <property type="match status" value="1"/>
</dbReference>
<organism evidence="7 8">
    <name type="scientific">Halolamina salifodinae</name>
    <dbReference type="NCBI Taxonomy" id="1202767"/>
    <lineage>
        <taxon>Archaea</taxon>
        <taxon>Methanobacteriati</taxon>
        <taxon>Methanobacteriota</taxon>
        <taxon>Stenosarchaea group</taxon>
        <taxon>Halobacteria</taxon>
        <taxon>Halobacteriales</taxon>
        <taxon>Haloferacaceae</taxon>
    </lineage>
</organism>
<dbReference type="InterPro" id="IPR010998">
    <property type="entry name" value="Integrase_recombinase_N"/>
</dbReference>
<feature type="domain" description="Tyr recombinase" evidence="5">
    <location>
        <begin position="148"/>
        <end position="345"/>
    </location>
</feature>
<gene>
    <name evidence="7" type="ORF">J2753_000324</name>
</gene>
<accession>A0A8T4GRT1</accession>
<dbReference type="GO" id="GO:0006310">
    <property type="term" value="P:DNA recombination"/>
    <property type="evidence" value="ECO:0007669"/>
    <property type="project" value="UniProtKB-KW"/>
</dbReference>
<evidence type="ECO:0000259" key="6">
    <source>
        <dbReference type="PROSITE" id="PS51900"/>
    </source>
</evidence>
<proteinExistence type="predicted"/>
<dbReference type="InterPro" id="IPR044068">
    <property type="entry name" value="CB"/>
</dbReference>
<dbReference type="InterPro" id="IPR013762">
    <property type="entry name" value="Integrase-like_cat_sf"/>
</dbReference>